<keyword evidence="3" id="KW-1185">Reference proteome</keyword>
<dbReference type="PANTHER" id="PTHR33641">
    <property type="entry name" value="OS06G0133500 PROTEIN"/>
    <property type="match status" value="1"/>
</dbReference>
<gene>
    <name evidence="2" type="ORF">TIFTF001_003172</name>
</gene>
<reference evidence="2" key="1">
    <citation type="submission" date="2023-07" db="EMBL/GenBank/DDBJ databases">
        <title>draft genome sequence of fig (Ficus carica).</title>
        <authorList>
            <person name="Takahashi T."/>
            <person name="Nishimura K."/>
        </authorList>
    </citation>
    <scope>NUCLEOTIDE SEQUENCE</scope>
</reference>
<accession>A0AA87Z6W2</accession>
<dbReference type="AlphaFoldDB" id="A0AA87Z6W2"/>
<organism evidence="2 3">
    <name type="scientific">Ficus carica</name>
    <name type="common">Common fig</name>
    <dbReference type="NCBI Taxonomy" id="3494"/>
    <lineage>
        <taxon>Eukaryota</taxon>
        <taxon>Viridiplantae</taxon>
        <taxon>Streptophyta</taxon>
        <taxon>Embryophyta</taxon>
        <taxon>Tracheophyta</taxon>
        <taxon>Spermatophyta</taxon>
        <taxon>Magnoliopsida</taxon>
        <taxon>eudicotyledons</taxon>
        <taxon>Gunneridae</taxon>
        <taxon>Pentapetalae</taxon>
        <taxon>rosids</taxon>
        <taxon>fabids</taxon>
        <taxon>Rosales</taxon>
        <taxon>Moraceae</taxon>
        <taxon>Ficeae</taxon>
        <taxon>Ficus</taxon>
    </lineage>
</organism>
<sequence length="88" mass="9744">MNSMFSCFDAFCAELLFSNTSLRFSSSSSSFSSSQPNRAFIASDKATTDNVNGNGNGELSPEKKIKNRQIRSAPEFDGLHCFETIVRY</sequence>
<evidence type="ECO:0000256" key="1">
    <source>
        <dbReference type="SAM" id="MobiDB-lite"/>
    </source>
</evidence>
<dbReference type="Proteomes" id="UP001187192">
    <property type="component" value="Unassembled WGS sequence"/>
</dbReference>
<name>A0AA87Z6W2_FICCA</name>
<evidence type="ECO:0000313" key="3">
    <source>
        <dbReference type="Proteomes" id="UP001187192"/>
    </source>
</evidence>
<dbReference type="Gramene" id="FCD_00027720-RA">
    <property type="protein sequence ID" value="FCD_00027720-RA:cds"/>
    <property type="gene ID" value="FCD_00027720"/>
</dbReference>
<proteinExistence type="predicted"/>
<comment type="caution">
    <text evidence="2">The sequence shown here is derived from an EMBL/GenBank/DDBJ whole genome shotgun (WGS) entry which is preliminary data.</text>
</comment>
<protein>
    <submittedName>
        <fullName evidence="2">Uncharacterized protein</fullName>
    </submittedName>
</protein>
<evidence type="ECO:0000313" key="2">
    <source>
        <dbReference type="EMBL" id="GMN31229.1"/>
    </source>
</evidence>
<dbReference type="EMBL" id="BTGU01000003">
    <property type="protein sequence ID" value="GMN31229.1"/>
    <property type="molecule type" value="Genomic_DNA"/>
</dbReference>
<dbReference type="PANTHER" id="PTHR33641:SF15">
    <property type="entry name" value="AVR9_CF-9 RAPIDLY ELICITED PROTEIN"/>
    <property type="match status" value="1"/>
</dbReference>
<feature type="region of interest" description="Disordered" evidence="1">
    <location>
        <begin position="42"/>
        <end position="64"/>
    </location>
</feature>